<sequence length="959" mass="113281">MRLSRREAAQVAGTLRPLPTPTASVVTWTPVTDCRLRALNAGKYREERSWAEIVSIHIVTQTDPYAASPAHGSREAITAWCSCMYSRNVVPSFRIPSIIMPEKDTTPSTPPGLNKIETGKTCEEVKAIRKNVKGFVQTEYGWMLLSTTPKIKNLDTKTTNTEEVSKGIFFGYPSRRHSCSQVNIPAPCVTKTISHIEEVESKIQNYLKQFETSLEEWERIASRKDLKEDLTIVTPVKVCKPKDKDITCPELKEKMKTLLSEIIKLIQSLETDRALAELALKQQKSRRKRISMRIDSWSIWKIQELPLAVQKEHEAYMKDTIELRWHLRDKGHQLENLTKRKNRFEEANTKIEEDIKLMSEGSFLLKTKQKQEHEALKEKYIKKDEVLEQLHKLNVELQESKKEYEHYKLELEKKKVTMEKSIADEQLHIETFKKEMEQLSDLYTHYTTSIHDVSVEMKTSEEMLNEILKESLSVTSIASDLKKKLDNLKKTYEQLFRKQRKFERQYLDKFNDFYATKRTLDSELSNVIKDYTGISGAYNRVVDENKKISIDMSKMVEKINKSIEKKMEYENEIQSLLRMKKKNSAYLKELYEECYHVGSIFAITKKKTQEMEDIMAEVKRKFKGREDFLKKLTRNEVAAGVAIQKRLLSIEENQFTERKKFVHKKILFSIALEEIESPLMEIEEDAVKIRVIHGEHYDMLNDIIDRKKKVRVKVEKTRKKLHKKEKISRVALSETVDKRSTVFKQYEGTKTKTVHYNEKIIQMTKELREIEEQNAKFDRELELLRKQFYDVRLEKECIQTVYDHLAEERSKCYDRLYREGQMFRKFVDMRQRTLASLCKKQDDLLKENYRLAQEYQKTQTIYIEEKDAFFNLFTRQLPLYESVSDKKQFCQLQRNLQKEWQKYFKLMVLYSQMRLAHLQKESLESIQKILAVQDESSNLMQHILDFFQSLKGDQCDEDA</sequence>
<gene>
    <name evidence="3" type="primary">Ccdc178</name>
</gene>
<feature type="coiled-coil region" evidence="1">
    <location>
        <begin position="478"/>
        <end position="505"/>
    </location>
</feature>
<dbReference type="FunCoup" id="A0A1S3F0V6">
    <property type="interactions" value="25"/>
</dbReference>
<dbReference type="OrthoDB" id="10010556at2759"/>
<feature type="coiled-coil region" evidence="1">
    <location>
        <begin position="327"/>
        <end position="354"/>
    </location>
</feature>
<protein>
    <submittedName>
        <fullName evidence="3">Coiled-coil domain-containing protein 178</fullName>
    </submittedName>
</protein>
<proteinExistence type="predicted"/>
<dbReference type="KEGG" id="dord:105984572"/>
<dbReference type="Proteomes" id="UP000081671">
    <property type="component" value="Unplaced"/>
</dbReference>
<feature type="coiled-coil region" evidence="1">
    <location>
        <begin position="552"/>
        <end position="579"/>
    </location>
</feature>
<accession>A0A1S3F0V6</accession>
<evidence type="ECO:0000313" key="2">
    <source>
        <dbReference type="Proteomes" id="UP000081671"/>
    </source>
</evidence>
<dbReference type="PANTHER" id="PTHR35088:SF1">
    <property type="entry name" value="COILED-COIL DOMAIN-CONTAINING PROTEIN 178"/>
    <property type="match status" value="1"/>
</dbReference>
<feature type="coiled-coil region" evidence="1">
    <location>
        <begin position="753"/>
        <end position="787"/>
    </location>
</feature>
<reference evidence="3" key="1">
    <citation type="submission" date="2025-08" db="UniProtKB">
        <authorList>
            <consortium name="RefSeq"/>
        </authorList>
    </citation>
    <scope>IDENTIFICATION</scope>
    <source>
        <tissue evidence="3">Kidney</tissue>
    </source>
</reference>
<feature type="coiled-coil region" evidence="1">
    <location>
        <begin position="383"/>
        <end position="442"/>
    </location>
</feature>
<dbReference type="InterPro" id="IPR038826">
    <property type="entry name" value="CCDC178"/>
</dbReference>
<keyword evidence="1" id="KW-0175">Coiled coil</keyword>
<evidence type="ECO:0000256" key="1">
    <source>
        <dbReference type="SAM" id="Coils"/>
    </source>
</evidence>
<dbReference type="PANTHER" id="PTHR35088">
    <property type="entry name" value="COILED-COIL DOMAIN-CONTAINING PROTEIN 178"/>
    <property type="match status" value="1"/>
</dbReference>
<dbReference type="AlphaFoldDB" id="A0A1S3F0V6"/>
<dbReference type="InParanoid" id="A0A1S3F0V6"/>
<evidence type="ECO:0000313" key="3">
    <source>
        <dbReference type="RefSeq" id="XP_012870256.1"/>
    </source>
</evidence>
<dbReference type="RefSeq" id="XP_012870256.1">
    <property type="nucleotide sequence ID" value="XM_013014802.1"/>
</dbReference>
<keyword evidence="2" id="KW-1185">Reference proteome</keyword>
<name>A0A1S3F0V6_DIPOR</name>
<dbReference type="CTD" id="374864"/>
<organism evidence="2 3">
    <name type="scientific">Dipodomys ordii</name>
    <name type="common">Ord's kangaroo rat</name>
    <dbReference type="NCBI Taxonomy" id="10020"/>
    <lineage>
        <taxon>Eukaryota</taxon>
        <taxon>Metazoa</taxon>
        <taxon>Chordata</taxon>
        <taxon>Craniata</taxon>
        <taxon>Vertebrata</taxon>
        <taxon>Euteleostomi</taxon>
        <taxon>Mammalia</taxon>
        <taxon>Eutheria</taxon>
        <taxon>Euarchontoglires</taxon>
        <taxon>Glires</taxon>
        <taxon>Rodentia</taxon>
        <taxon>Castorimorpha</taxon>
        <taxon>Heteromyidae</taxon>
        <taxon>Dipodomyinae</taxon>
        <taxon>Dipodomys</taxon>
    </lineage>
</organism>
<dbReference type="GeneID" id="105984572"/>